<dbReference type="PANTHER" id="PTHR31212:SF4">
    <property type="entry name" value="ALPHA-KETOGLUTARATE-DEPENDENT DIOXYGENASE ALKB HOMOLOG 3"/>
    <property type="match status" value="1"/>
</dbReference>
<dbReference type="SUPFAM" id="SSF51197">
    <property type="entry name" value="Clavaminate synthase-like"/>
    <property type="match status" value="1"/>
</dbReference>
<protein>
    <submittedName>
        <fullName evidence="2">Alpha-ketoglutarate-dependent dioxygenase AlkB</fullName>
    </submittedName>
</protein>
<dbReference type="PANTHER" id="PTHR31212">
    <property type="entry name" value="ALPHA-KETOGLUTARATE-DEPENDENT DIOXYGENASE ALKB HOMOLOG 3"/>
    <property type="match status" value="1"/>
</dbReference>
<dbReference type="Pfam" id="PF13532">
    <property type="entry name" value="2OG-FeII_Oxy_2"/>
    <property type="match status" value="1"/>
</dbReference>
<dbReference type="InterPro" id="IPR032854">
    <property type="entry name" value="ALKBH3"/>
</dbReference>
<dbReference type="InterPro" id="IPR027450">
    <property type="entry name" value="AlkB-like"/>
</dbReference>
<dbReference type="GO" id="GO:0006307">
    <property type="term" value="P:DNA alkylation repair"/>
    <property type="evidence" value="ECO:0007669"/>
    <property type="project" value="InterPro"/>
</dbReference>
<comment type="caution">
    <text evidence="2">The sequence shown here is derived from an EMBL/GenBank/DDBJ whole genome shotgun (WGS) entry which is preliminary data.</text>
</comment>
<feature type="domain" description="Fe2OG dioxygenase" evidence="1">
    <location>
        <begin position="88"/>
        <end position="186"/>
    </location>
</feature>
<evidence type="ECO:0000313" key="3">
    <source>
        <dbReference type="Proteomes" id="UP001139095"/>
    </source>
</evidence>
<gene>
    <name evidence="2" type="ORF">LG368_05310</name>
</gene>
<keyword evidence="3" id="KW-1185">Reference proteome</keyword>
<dbReference type="RefSeq" id="WP_226753699.1">
    <property type="nucleotide sequence ID" value="NZ_JAJATW010000006.1"/>
</dbReference>
<dbReference type="AlphaFoldDB" id="A0A9X1IP29"/>
<name>A0A9X1IP29_9GAMM</name>
<organism evidence="2 3">
    <name type="scientific">Marinomonas algarum</name>
    <dbReference type="NCBI Taxonomy" id="2883105"/>
    <lineage>
        <taxon>Bacteria</taxon>
        <taxon>Pseudomonadati</taxon>
        <taxon>Pseudomonadota</taxon>
        <taxon>Gammaproteobacteria</taxon>
        <taxon>Oceanospirillales</taxon>
        <taxon>Oceanospirillaceae</taxon>
        <taxon>Marinomonas</taxon>
    </lineage>
</organism>
<keyword evidence="2" id="KW-0560">Oxidoreductase</keyword>
<dbReference type="PROSITE" id="PS51471">
    <property type="entry name" value="FE2OG_OXY"/>
    <property type="match status" value="1"/>
</dbReference>
<evidence type="ECO:0000259" key="1">
    <source>
        <dbReference type="PROSITE" id="PS51471"/>
    </source>
</evidence>
<reference evidence="2" key="1">
    <citation type="submission" date="2021-10" db="EMBL/GenBank/DDBJ databases">
        <title>Marinomonas pontica sp. nov., isolated from the Black Sea.</title>
        <authorList>
            <person name="Zhao L.-H."/>
            <person name="Xue J.-H."/>
        </authorList>
    </citation>
    <scope>NUCLEOTIDE SEQUENCE</scope>
    <source>
        <strain evidence="2">E8</strain>
    </source>
</reference>
<proteinExistence type="predicted"/>
<evidence type="ECO:0000313" key="2">
    <source>
        <dbReference type="EMBL" id="MCB5161318.1"/>
    </source>
</evidence>
<dbReference type="Proteomes" id="UP001139095">
    <property type="component" value="Unassembled WGS sequence"/>
</dbReference>
<dbReference type="EMBL" id="JAJATW010000006">
    <property type="protein sequence ID" value="MCB5161318.1"/>
    <property type="molecule type" value="Genomic_DNA"/>
</dbReference>
<sequence>MTRILPSYRYSFFSSSTPPLMTRLKSILPWERERLTLFGKEIPVPRRVAFVADQGVCYRYSGKDHRGVGWPEDLLAVKKEAEQLARQPFNSVLLNWYQDGEEYMGWHADDEKILGPAPIIAMLSLGAPRSFVFRLKSHHNIKHSLELEDGSWLIMSASTQVLWQHTLPVRKKVKQERISLTFRYLL</sequence>
<dbReference type="InterPro" id="IPR005123">
    <property type="entry name" value="Oxoglu/Fe-dep_dioxygenase_dom"/>
</dbReference>
<keyword evidence="2" id="KW-0223">Dioxygenase</keyword>
<accession>A0A9X1IP29</accession>
<dbReference type="Gene3D" id="2.60.120.590">
    <property type="entry name" value="Alpha-ketoglutarate-dependent dioxygenase AlkB-like"/>
    <property type="match status" value="1"/>
</dbReference>
<dbReference type="GO" id="GO:0051213">
    <property type="term" value="F:dioxygenase activity"/>
    <property type="evidence" value="ECO:0007669"/>
    <property type="project" value="UniProtKB-KW"/>
</dbReference>
<dbReference type="InterPro" id="IPR037151">
    <property type="entry name" value="AlkB-like_sf"/>
</dbReference>